<comment type="caution">
    <text evidence="3">The sequence shown here is derived from an EMBL/GenBank/DDBJ whole genome shotgun (WGS) entry which is preliminary data.</text>
</comment>
<feature type="domain" description="HNH nuclease" evidence="2">
    <location>
        <begin position="131"/>
        <end position="176"/>
    </location>
</feature>
<evidence type="ECO:0000259" key="1">
    <source>
        <dbReference type="Pfam" id="PF07463"/>
    </source>
</evidence>
<evidence type="ECO:0000259" key="2">
    <source>
        <dbReference type="Pfam" id="PF13392"/>
    </source>
</evidence>
<dbReference type="Gene3D" id="1.10.10.60">
    <property type="entry name" value="Homeodomain-like"/>
    <property type="match status" value="1"/>
</dbReference>
<gene>
    <name evidence="3" type="ORF">GV828_00680</name>
</gene>
<dbReference type="InterPro" id="IPR044925">
    <property type="entry name" value="His-Me_finger_sf"/>
</dbReference>
<dbReference type="RefSeq" id="WP_166535545.1">
    <property type="nucleotide sequence ID" value="NZ_JAABLM010000001.1"/>
</dbReference>
<dbReference type="Proteomes" id="UP000798602">
    <property type="component" value="Unassembled WGS sequence"/>
</dbReference>
<reference evidence="4" key="1">
    <citation type="submission" date="2020-01" db="EMBL/GenBank/DDBJ databases">
        <title>Sphingomonas sp. strain CSW-10.</title>
        <authorList>
            <person name="Chen W.-M."/>
        </authorList>
    </citation>
    <scope>NUCLEOTIDE SEQUENCE [LARGE SCALE GENOMIC DNA]</scope>
    <source>
        <strain evidence="4">NST-5</strain>
    </source>
</reference>
<dbReference type="EMBL" id="JAABLM010000001">
    <property type="protein sequence ID" value="NBL63708.1"/>
    <property type="molecule type" value="Genomic_DNA"/>
</dbReference>
<dbReference type="InterPro" id="IPR003615">
    <property type="entry name" value="HNH_nuc"/>
</dbReference>
<sequence length="252" mass="30276">MNRIFDTEIWKPISFDMEFTNEFTMEISNHGRVRSFNKISNGRILKGSITEGYNIIRLKLYRPRDQKTEEKFIELKNEISNLYKLRREQEISIETVRAREHLTKNIETKKLELSKKLLKDLKKRTINHHFLVHRLVARYFLPTPPPEKTVVGHLDYNKLNNHVSNLRWMSPEENQQHQSKSPYVIAEKKWRKYTKKAKIKGQKLTTTEVMHIKIQLRRNKPARQIAKQFDISEMQVYRIKRGENWSHITIPD</sequence>
<dbReference type="Gene3D" id="3.90.75.20">
    <property type="match status" value="1"/>
</dbReference>
<evidence type="ECO:0000313" key="3">
    <source>
        <dbReference type="EMBL" id="NBL63708.1"/>
    </source>
</evidence>
<dbReference type="Pfam" id="PF13392">
    <property type="entry name" value="HNH_3"/>
    <property type="match status" value="1"/>
</dbReference>
<feature type="domain" description="NUMOD4" evidence="1">
    <location>
        <begin position="8"/>
        <end position="58"/>
    </location>
</feature>
<dbReference type="Pfam" id="PF07463">
    <property type="entry name" value="NUMOD4"/>
    <property type="match status" value="1"/>
</dbReference>
<protein>
    <recommendedName>
        <fullName evidence="5">HNH nuclease domain-containing protein</fullName>
    </recommendedName>
</protein>
<dbReference type="InterPro" id="IPR010902">
    <property type="entry name" value="NUMOD4"/>
</dbReference>
<evidence type="ECO:0000313" key="4">
    <source>
        <dbReference type="Proteomes" id="UP000798602"/>
    </source>
</evidence>
<dbReference type="SUPFAM" id="SSF54060">
    <property type="entry name" value="His-Me finger endonucleases"/>
    <property type="match status" value="1"/>
</dbReference>
<accession>A0ABW9Z4E3</accession>
<name>A0ABW9Z4E3_9FLAO</name>
<keyword evidence="4" id="KW-1185">Reference proteome</keyword>
<organism evidence="3 4">
    <name type="scientific">Flavobacterium ichthyis</name>
    <dbReference type="NCBI Taxonomy" id="2698827"/>
    <lineage>
        <taxon>Bacteria</taxon>
        <taxon>Pseudomonadati</taxon>
        <taxon>Bacteroidota</taxon>
        <taxon>Flavobacteriia</taxon>
        <taxon>Flavobacteriales</taxon>
        <taxon>Flavobacteriaceae</taxon>
        <taxon>Flavobacterium</taxon>
    </lineage>
</organism>
<proteinExistence type="predicted"/>
<evidence type="ECO:0008006" key="5">
    <source>
        <dbReference type="Google" id="ProtNLM"/>
    </source>
</evidence>